<dbReference type="GO" id="GO:0006024">
    <property type="term" value="P:glycosaminoglycan biosynthetic process"/>
    <property type="evidence" value="ECO:0007669"/>
    <property type="project" value="UniProtKB-ARBA"/>
</dbReference>
<evidence type="ECO:0000256" key="14">
    <source>
        <dbReference type="ARBA" id="ARBA00023211"/>
    </source>
</evidence>
<keyword evidence="7" id="KW-0808">Transferase</keyword>
<comment type="similarity">
    <text evidence="5 15">Belongs to the glycosyltransferase 31 family.</text>
</comment>
<keyword evidence="12 15" id="KW-0472">Membrane</keyword>
<protein>
    <recommendedName>
        <fullName evidence="15">Hexosyltransferase</fullName>
        <ecNumber evidence="15">2.4.1.-</ecNumber>
    </recommendedName>
</protein>
<keyword evidence="11 15" id="KW-0333">Golgi apparatus</keyword>
<dbReference type="GO" id="GO:0000139">
    <property type="term" value="C:Golgi membrane"/>
    <property type="evidence" value="ECO:0007669"/>
    <property type="project" value="UniProtKB-SubCell"/>
</dbReference>
<keyword evidence="10 15" id="KW-1133">Transmembrane helix</keyword>
<evidence type="ECO:0000313" key="17">
    <source>
        <dbReference type="WBParaSite" id="L893_g28202.t1"/>
    </source>
</evidence>
<evidence type="ECO:0000313" key="16">
    <source>
        <dbReference type="Proteomes" id="UP000095287"/>
    </source>
</evidence>
<comment type="subcellular location">
    <subcellularLocation>
        <location evidence="2 15">Golgi apparatus membrane</location>
        <topology evidence="2 15">Single-pass type II membrane protein</topology>
    </subcellularLocation>
</comment>
<organism evidence="16 17">
    <name type="scientific">Steinernema glaseri</name>
    <dbReference type="NCBI Taxonomy" id="37863"/>
    <lineage>
        <taxon>Eukaryota</taxon>
        <taxon>Metazoa</taxon>
        <taxon>Ecdysozoa</taxon>
        <taxon>Nematoda</taxon>
        <taxon>Chromadorea</taxon>
        <taxon>Rhabditida</taxon>
        <taxon>Tylenchina</taxon>
        <taxon>Panagrolaimomorpha</taxon>
        <taxon>Strongyloidoidea</taxon>
        <taxon>Steinernematidae</taxon>
        <taxon>Steinernema</taxon>
    </lineage>
</organism>
<dbReference type="Pfam" id="PF01762">
    <property type="entry name" value="Galactosyl_T"/>
    <property type="match status" value="1"/>
</dbReference>
<evidence type="ECO:0000256" key="11">
    <source>
        <dbReference type="ARBA" id="ARBA00023034"/>
    </source>
</evidence>
<keyword evidence="14" id="KW-0464">Manganese</keyword>
<name>A0A1I7ZNE1_9BILA</name>
<evidence type="ECO:0000256" key="5">
    <source>
        <dbReference type="ARBA" id="ARBA00008661"/>
    </source>
</evidence>
<keyword evidence="13" id="KW-0325">Glycoprotein</keyword>
<evidence type="ECO:0000256" key="12">
    <source>
        <dbReference type="ARBA" id="ARBA00023136"/>
    </source>
</evidence>
<keyword evidence="6 15" id="KW-0328">Glycosyltransferase</keyword>
<dbReference type="Proteomes" id="UP000095287">
    <property type="component" value="Unplaced"/>
</dbReference>
<keyword evidence="16" id="KW-1185">Reference proteome</keyword>
<evidence type="ECO:0000256" key="6">
    <source>
        <dbReference type="ARBA" id="ARBA00022676"/>
    </source>
</evidence>
<evidence type="ECO:0000256" key="1">
    <source>
        <dbReference type="ARBA" id="ARBA00001936"/>
    </source>
</evidence>
<feature type="transmembrane region" description="Helical" evidence="15">
    <location>
        <begin position="7"/>
        <end position="26"/>
    </location>
</feature>
<evidence type="ECO:0000256" key="3">
    <source>
        <dbReference type="ARBA" id="ARBA00004840"/>
    </source>
</evidence>
<keyword evidence="9 15" id="KW-0735">Signal-anchor</keyword>
<dbReference type="EC" id="2.4.1.-" evidence="15"/>
<evidence type="ECO:0000256" key="9">
    <source>
        <dbReference type="ARBA" id="ARBA00022968"/>
    </source>
</evidence>
<keyword evidence="8 15" id="KW-0812">Transmembrane</keyword>
<dbReference type="WBParaSite" id="L893_g28202.t1">
    <property type="protein sequence ID" value="L893_g28202.t1"/>
    <property type="gene ID" value="L893_g28202"/>
</dbReference>
<evidence type="ECO:0000256" key="15">
    <source>
        <dbReference type="RuleBase" id="RU363063"/>
    </source>
</evidence>
<accession>A0A1I7ZNE1</accession>
<comment type="pathway">
    <text evidence="4">Glycan metabolism; heparan sulfate biosynthesis.</text>
</comment>
<sequence length="330" mass="37912">MLSRRQFYIFFFVLVCTFCSVLYLLADNLVQTPTGNGRYGCSSFPAVSTETAKRFSPTYLLIIIMSHGNDSSTRAVIRDTWLKLSAKGPSQVRHLFSIGTKGLSESNLRQLYDEQEQFDDMLLLPSHVDTYENLARKTAQSFKAAIQELNFDFVLKVDSDSFVRLGSFFKALKDIAHPMLYWGFLDGRAKPFRKGKWKEKDWMLCDRYLPYQLGGGYVLSYRLANYIAVNVDLLKYYRSEDVSVGAWLAGLDVKYVHDPRFDTEFRSRGCSNQYLITHKQNAVALKQLFENVRDLGQLCTKEVQLRASYVYDWSALPSQCCTRSNSTHIP</sequence>
<dbReference type="Gene3D" id="3.90.550.50">
    <property type="match status" value="1"/>
</dbReference>
<evidence type="ECO:0000256" key="13">
    <source>
        <dbReference type="ARBA" id="ARBA00023180"/>
    </source>
</evidence>
<evidence type="ECO:0000256" key="8">
    <source>
        <dbReference type="ARBA" id="ARBA00022692"/>
    </source>
</evidence>
<evidence type="ECO:0000256" key="10">
    <source>
        <dbReference type="ARBA" id="ARBA00022989"/>
    </source>
</evidence>
<dbReference type="GO" id="GO:0047220">
    <property type="term" value="F:galactosylxylosylprotein 3-beta-galactosyltransferase activity"/>
    <property type="evidence" value="ECO:0007669"/>
    <property type="project" value="TreeGrafter"/>
</dbReference>
<reference evidence="17" key="1">
    <citation type="submission" date="2016-11" db="UniProtKB">
        <authorList>
            <consortium name="WormBaseParasite"/>
        </authorList>
    </citation>
    <scope>IDENTIFICATION</scope>
</reference>
<evidence type="ECO:0000256" key="2">
    <source>
        <dbReference type="ARBA" id="ARBA00004323"/>
    </source>
</evidence>
<dbReference type="PANTHER" id="PTHR11214">
    <property type="entry name" value="BETA-1,3-N-ACETYLGLUCOSAMINYLTRANSFERASE"/>
    <property type="match status" value="1"/>
</dbReference>
<comment type="pathway">
    <text evidence="3">Glycan metabolism; chondroitin sulfate biosynthesis.</text>
</comment>
<dbReference type="PANTHER" id="PTHR11214:SF3">
    <property type="entry name" value="BETA-1,3-GALACTOSYLTRANSFERASE 6"/>
    <property type="match status" value="1"/>
</dbReference>
<dbReference type="AlphaFoldDB" id="A0A1I7ZNE1"/>
<comment type="cofactor">
    <cofactor evidence="1">
        <name>Mn(2+)</name>
        <dbReference type="ChEBI" id="CHEBI:29035"/>
    </cofactor>
</comment>
<dbReference type="InterPro" id="IPR002659">
    <property type="entry name" value="Glyco_trans_31"/>
</dbReference>
<dbReference type="GO" id="GO:0006493">
    <property type="term" value="P:protein O-linked glycosylation"/>
    <property type="evidence" value="ECO:0007669"/>
    <property type="project" value="TreeGrafter"/>
</dbReference>
<evidence type="ECO:0000256" key="4">
    <source>
        <dbReference type="ARBA" id="ARBA00005093"/>
    </source>
</evidence>
<dbReference type="FunFam" id="3.90.550.50:FF:000018">
    <property type="entry name" value="Hexosyltransferase"/>
    <property type="match status" value="1"/>
</dbReference>
<proteinExistence type="inferred from homology"/>
<evidence type="ECO:0000256" key="7">
    <source>
        <dbReference type="ARBA" id="ARBA00022679"/>
    </source>
</evidence>